<dbReference type="SUPFAM" id="SSF52949">
    <property type="entry name" value="Macro domain-like"/>
    <property type="match status" value="1"/>
</dbReference>
<evidence type="ECO:0000256" key="5">
    <source>
        <dbReference type="ARBA" id="ARBA00022833"/>
    </source>
</evidence>
<keyword evidence="3" id="KW-0479">Metal-binding</keyword>
<keyword evidence="6" id="KW-0326">Glycosidase</keyword>
<dbReference type="GO" id="GO:0016798">
    <property type="term" value="F:hydrolase activity, acting on glycosyl bonds"/>
    <property type="evidence" value="ECO:0007669"/>
    <property type="project" value="UniProtKB-KW"/>
</dbReference>
<evidence type="ECO:0000256" key="8">
    <source>
        <dbReference type="ARBA" id="ARBA00093459"/>
    </source>
</evidence>
<protein>
    <recommendedName>
        <fullName evidence="2">Protein-ADP-ribose hydrolase</fullName>
    </recommendedName>
</protein>
<dbReference type="CDD" id="cd02908">
    <property type="entry name" value="Macro_OAADPr_deacetylase"/>
    <property type="match status" value="1"/>
</dbReference>
<dbReference type="NCBIfam" id="NF003163">
    <property type="entry name" value="PRK04143.1"/>
    <property type="match status" value="1"/>
</dbReference>
<dbReference type="AlphaFoldDB" id="A0A3E1NTX5"/>
<evidence type="ECO:0000256" key="6">
    <source>
        <dbReference type="ARBA" id="ARBA00023295"/>
    </source>
</evidence>
<evidence type="ECO:0000256" key="7">
    <source>
        <dbReference type="ARBA" id="ARBA00048482"/>
    </source>
</evidence>
<gene>
    <name evidence="10" type="ORF">DXN04_29815</name>
</gene>
<keyword evidence="5" id="KW-0862">Zinc</keyword>
<sequence length="245" mass="27002">MANSVLDKLLDFFGPPPQVALGLSKREQLKAHLTSAPPPLPTSILQLTDELFLQEQRPSVAVDEILWKGDITTLQVDAIVNAANEQLLGCFLPFHKCIDNAIHSAAGPRLREACYKLMRQQGHAEKTGVAKITPGYFLPARYVLHTVGPIVGRQQPTLLQEEQLTACYTNCLEVAAANGDIESIAFCCISTGVFGYPPELAVKVALRTVFNWLAANPHSTVQKVIFNVFSDADYQIYQKELAVWK</sequence>
<dbReference type="Pfam" id="PF01661">
    <property type="entry name" value="Macro"/>
    <property type="match status" value="1"/>
</dbReference>
<organism evidence="10 11">
    <name type="scientific">Chitinophaga silvisoli</name>
    <dbReference type="NCBI Taxonomy" id="2291814"/>
    <lineage>
        <taxon>Bacteria</taxon>
        <taxon>Pseudomonadati</taxon>
        <taxon>Bacteroidota</taxon>
        <taxon>Chitinophagia</taxon>
        <taxon>Chitinophagales</taxon>
        <taxon>Chitinophagaceae</taxon>
        <taxon>Chitinophaga</taxon>
    </lineage>
</organism>
<name>A0A3E1NTX5_9BACT</name>
<feature type="domain" description="Macro" evidence="9">
    <location>
        <begin position="51"/>
        <end position="245"/>
    </location>
</feature>
<dbReference type="PANTHER" id="PTHR11106:SF121">
    <property type="entry name" value="ADP-RIBOSE 1''-PHOSPHATE PHOSPHATASE"/>
    <property type="match status" value="1"/>
</dbReference>
<keyword evidence="4 10" id="KW-0378">Hydrolase</keyword>
<evidence type="ECO:0000256" key="1">
    <source>
        <dbReference type="ARBA" id="ARBA00001947"/>
    </source>
</evidence>
<dbReference type="InterPro" id="IPR043472">
    <property type="entry name" value="Macro_dom-like"/>
</dbReference>
<dbReference type="InterPro" id="IPR002589">
    <property type="entry name" value="Macro_dom"/>
</dbReference>
<dbReference type="RefSeq" id="WP_116857105.1">
    <property type="nucleotide sequence ID" value="NZ_QTJV01000015.1"/>
</dbReference>
<proteinExistence type="inferred from homology"/>
<evidence type="ECO:0000256" key="2">
    <source>
        <dbReference type="ARBA" id="ARBA00018852"/>
    </source>
</evidence>
<comment type="catalytic activity">
    <reaction evidence="7">
        <text>4-O-(ADP-D-ribosyl)-L-aspartyl-[protein] + H2O = L-aspartyl-[protein] + ADP-D-ribose + H(+)</text>
        <dbReference type="Rhea" id="RHEA:54428"/>
        <dbReference type="Rhea" id="RHEA-COMP:9867"/>
        <dbReference type="Rhea" id="RHEA-COMP:13832"/>
        <dbReference type="ChEBI" id="CHEBI:15377"/>
        <dbReference type="ChEBI" id="CHEBI:15378"/>
        <dbReference type="ChEBI" id="CHEBI:29961"/>
        <dbReference type="ChEBI" id="CHEBI:57967"/>
        <dbReference type="ChEBI" id="CHEBI:138102"/>
    </reaction>
    <physiologicalReaction direction="left-to-right" evidence="7">
        <dbReference type="Rhea" id="RHEA:54429"/>
    </physiologicalReaction>
</comment>
<evidence type="ECO:0000256" key="4">
    <source>
        <dbReference type="ARBA" id="ARBA00022801"/>
    </source>
</evidence>
<accession>A0A3E1NTX5</accession>
<evidence type="ECO:0000259" key="9">
    <source>
        <dbReference type="PROSITE" id="PS51154"/>
    </source>
</evidence>
<dbReference type="GO" id="GO:0046872">
    <property type="term" value="F:metal ion binding"/>
    <property type="evidence" value="ECO:0007669"/>
    <property type="project" value="UniProtKB-KW"/>
</dbReference>
<dbReference type="OrthoDB" id="6194521at2"/>
<comment type="caution">
    <text evidence="10">The sequence shown here is derived from an EMBL/GenBank/DDBJ whole genome shotgun (WGS) entry which is preliminary data.</text>
</comment>
<dbReference type="EMBL" id="QTJV01000015">
    <property type="protein sequence ID" value="RFM31357.1"/>
    <property type="molecule type" value="Genomic_DNA"/>
</dbReference>
<dbReference type="SMART" id="SM00506">
    <property type="entry name" value="A1pp"/>
    <property type="match status" value="1"/>
</dbReference>
<evidence type="ECO:0000313" key="11">
    <source>
        <dbReference type="Proteomes" id="UP000261174"/>
    </source>
</evidence>
<evidence type="ECO:0000313" key="10">
    <source>
        <dbReference type="EMBL" id="RFM31357.1"/>
    </source>
</evidence>
<dbReference type="Gene3D" id="3.40.220.10">
    <property type="entry name" value="Leucine Aminopeptidase, subunit E, domain 1"/>
    <property type="match status" value="1"/>
</dbReference>
<evidence type="ECO:0000256" key="3">
    <source>
        <dbReference type="ARBA" id="ARBA00022723"/>
    </source>
</evidence>
<dbReference type="Proteomes" id="UP000261174">
    <property type="component" value="Unassembled WGS sequence"/>
</dbReference>
<keyword evidence="11" id="KW-1185">Reference proteome</keyword>
<comment type="similarity">
    <text evidence="8">Belongs to the MacroD-type family. Zn-Macro subfamily.</text>
</comment>
<dbReference type="PROSITE" id="PS51154">
    <property type="entry name" value="MACRO"/>
    <property type="match status" value="1"/>
</dbReference>
<comment type="cofactor">
    <cofactor evidence="1">
        <name>Zn(2+)</name>
        <dbReference type="ChEBI" id="CHEBI:29105"/>
    </cofactor>
</comment>
<reference evidence="10 11" key="1">
    <citation type="submission" date="2018-08" db="EMBL/GenBank/DDBJ databases">
        <title>Chitinophaga sp. K20C18050901, a novel bacterium isolated from forest soil.</title>
        <authorList>
            <person name="Wang C."/>
        </authorList>
    </citation>
    <scope>NUCLEOTIDE SEQUENCE [LARGE SCALE GENOMIC DNA]</scope>
    <source>
        <strain evidence="10 11">K20C18050901</strain>
    </source>
</reference>
<dbReference type="PANTHER" id="PTHR11106">
    <property type="entry name" value="GANGLIOSIDE INDUCED DIFFERENTIATION ASSOCIATED PROTEIN 2-RELATED"/>
    <property type="match status" value="1"/>
</dbReference>